<evidence type="ECO:0000256" key="10">
    <source>
        <dbReference type="ARBA" id="ARBA00023288"/>
    </source>
</evidence>
<dbReference type="InterPro" id="IPR016140">
    <property type="entry name" value="Bifunc_inhib/LTP/seed_store"/>
</dbReference>
<dbReference type="GO" id="GO:0098552">
    <property type="term" value="C:side of membrane"/>
    <property type="evidence" value="ECO:0007669"/>
    <property type="project" value="UniProtKB-KW"/>
</dbReference>
<dbReference type="InterPro" id="IPR036312">
    <property type="entry name" value="Bifun_inhib/LTP/seed_sf"/>
</dbReference>
<name>A0AAN8U4P9_SOLBU</name>
<dbReference type="SMART" id="SM00499">
    <property type="entry name" value="AAI"/>
    <property type="match status" value="1"/>
</dbReference>
<dbReference type="GO" id="GO:0008289">
    <property type="term" value="F:lipid binding"/>
    <property type="evidence" value="ECO:0007669"/>
    <property type="project" value="UniProtKB-KW"/>
</dbReference>
<proteinExistence type="inferred from homology"/>
<protein>
    <recommendedName>
        <fullName evidence="11">Bifunctional inhibitor/plant lipid transfer protein/seed storage helical domain-containing protein</fullName>
    </recommendedName>
</protein>
<comment type="subcellular location">
    <subcellularLocation>
        <location evidence="1">Cell membrane</location>
        <topology evidence="1">Lipid-anchor</topology>
        <topology evidence="1">GPI-anchor</topology>
    </subcellularLocation>
</comment>
<keyword evidence="9" id="KW-0325">Glycoprotein</keyword>
<evidence type="ECO:0000256" key="1">
    <source>
        <dbReference type="ARBA" id="ARBA00004609"/>
    </source>
</evidence>
<keyword evidence="10" id="KW-0449">Lipoprotein</keyword>
<comment type="similarity">
    <text evidence="2">Belongs to the plant LTP family.</text>
</comment>
<keyword evidence="13" id="KW-1185">Reference proteome</keyword>
<sequence length="198" mass="21227">MVIVALIKPRGDWWDRTFLFQTNQLLGCCCGGPCLTFGNLPAWPTVSSCGPLLLRLAPCGPFVQGASPSPTERCCSNLRQLYIQQPDCLCLLLNQTGISTLPINTTLALQLPLLCSMHVDNDTCSGSEGLAPRSSTPQVSFGTNNNSSVAASPMVTVPPKTSSTLGFGFNNSSAVNFNAKESLMIMTVLTSWSALFWF</sequence>
<evidence type="ECO:0000256" key="5">
    <source>
        <dbReference type="ARBA" id="ARBA00022622"/>
    </source>
</evidence>
<evidence type="ECO:0000256" key="9">
    <source>
        <dbReference type="ARBA" id="ARBA00023180"/>
    </source>
</evidence>
<dbReference type="PRINTS" id="PR00382">
    <property type="entry name" value="LIPIDTRNSFER"/>
</dbReference>
<evidence type="ECO:0000256" key="7">
    <source>
        <dbReference type="ARBA" id="ARBA00023121"/>
    </source>
</evidence>
<accession>A0AAN8U4P9</accession>
<dbReference type="Gene3D" id="1.10.110.10">
    <property type="entry name" value="Plant lipid-transfer and hydrophobic proteins"/>
    <property type="match status" value="1"/>
</dbReference>
<keyword evidence="3" id="KW-0813">Transport</keyword>
<dbReference type="PANTHER" id="PTHR33044">
    <property type="entry name" value="BIFUNCTIONAL INHIBITOR/LIPID-TRANSFER PROTEIN/SEED STORAGE 2S ALBUMIN SUPERFAMILY PROTEIN-RELATED"/>
    <property type="match status" value="1"/>
</dbReference>
<keyword evidence="6" id="KW-0732">Signal</keyword>
<dbReference type="Pfam" id="PF14368">
    <property type="entry name" value="LTP_2"/>
    <property type="match status" value="1"/>
</dbReference>
<dbReference type="SUPFAM" id="SSF47699">
    <property type="entry name" value="Bifunctional inhibitor/lipid-transfer protein/seed storage 2S albumin"/>
    <property type="match status" value="1"/>
</dbReference>
<organism evidence="12 13">
    <name type="scientific">Solanum bulbocastanum</name>
    <name type="common">Wild potato</name>
    <dbReference type="NCBI Taxonomy" id="147425"/>
    <lineage>
        <taxon>Eukaryota</taxon>
        <taxon>Viridiplantae</taxon>
        <taxon>Streptophyta</taxon>
        <taxon>Embryophyta</taxon>
        <taxon>Tracheophyta</taxon>
        <taxon>Spermatophyta</taxon>
        <taxon>Magnoliopsida</taxon>
        <taxon>eudicotyledons</taxon>
        <taxon>Gunneridae</taxon>
        <taxon>Pentapetalae</taxon>
        <taxon>asterids</taxon>
        <taxon>lamiids</taxon>
        <taxon>Solanales</taxon>
        <taxon>Solanaceae</taxon>
        <taxon>Solanoideae</taxon>
        <taxon>Solaneae</taxon>
        <taxon>Solanum</taxon>
    </lineage>
</organism>
<dbReference type="Proteomes" id="UP001371456">
    <property type="component" value="Unassembled WGS sequence"/>
</dbReference>
<keyword evidence="4" id="KW-1003">Cell membrane</keyword>
<evidence type="ECO:0000256" key="6">
    <source>
        <dbReference type="ARBA" id="ARBA00022729"/>
    </source>
</evidence>
<keyword evidence="5" id="KW-0472">Membrane</keyword>
<keyword evidence="7" id="KW-0446">Lipid-binding</keyword>
<dbReference type="InterPro" id="IPR000528">
    <property type="entry name" value="Plant_nsLTP"/>
</dbReference>
<evidence type="ECO:0000256" key="2">
    <source>
        <dbReference type="ARBA" id="ARBA00009748"/>
    </source>
</evidence>
<dbReference type="GO" id="GO:0006869">
    <property type="term" value="P:lipid transport"/>
    <property type="evidence" value="ECO:0007669"/>
    <property type="project" value="InterPro"/>
</dbReference>
<dbReference type="InterPro" id="IPR043325">
    <property type="entry name" value="LTSS"/>
</dbReference>
<dbReference type="AlphaFoldDB" id="A0AAN8U4P9"/>
<evidence type="ECO:0000259" key="11">
    <source>
        <dbReference type="SMART" id="SM00499"/>
    </source>
</evidence>
<evidence type="ECO:0000313" key="13">
    <source>
        <dbReference type="Proteomes" id="UP001371456"/>
    </source>
</evidence>
<gene>
    <name evidence="12" type="ORF">RDI58_009237</name>
</gene>
<evidence type="ECO:0000313" key="12">
    <source>
        <dbReference type="EMBL" id="KAK6795782.1"/>
    </source>
</evidence>
<evidence type="ECO:0000256" key="3">
    <source>
        <dbReference type="ARBA" id="ARBA00022448"/>
    </source>
</evidence>
<keyword evidence="8" id="KW-1015">Disulfide bond</keyword>
<feature type="domain" description="Bifunctional inhibitor/plant lipid transfer protein/seed storage helical" evidence="11">
    <location>
        <begin position="49"/>
        <end position="124"/>
    </location>
</feature>
<dbReference type="CDD" id="cd00010">
    <property type="entry name" value="AAI_LTSS"/>
    <property type="match status" value="1"/>
</dbReference>
<dbReference type="GO" id="GO:0005886">
    <property type="term" value="C:plasma membrane"/>
    <property type="evidence" value="ECO:0007669"/>
    <property type="project" value="UniProtKB-SubCell"/>
</dbReference>
<dbReference type="EMBL" id="JBANQN010000003">
    <property type="protein sequence ID" value="KAK6795782.1"/>
    <property type="molecule type" value="Genomic_DNA"/>
</dbReference>
<comment type="caution">
    <text evidence="12">The sequence shown here is derived from an EMBL/GenBank/DDBJ whole genome shotgun (WGS) entry which is preliminary data.</text>
</comment>
<reference evidence="12 13" key="1">
    <citation type="submission" date="2024-02" db="EMBL/GenBank/DDBJ databases">
        <title>de novo genome assembly of Solanum bulbocastanum strain 11H21.</title>
        <authorList>
            <person name="Hosaka A.J."/>
        </authorList>
    </citation>
    <scope>NUCLEOTIDE SEQUENCE [LARGE SCALE GENOMIC DNA]</scope>
    <source>
        <tissue evidence="12">Young leaves</tissue>
    </source>
</reference>
<evidence type="ECO:0000256" key="8">
    <source>
        <dbReference type="ARBA" id="ARBA00023157"/>
    </source>
</evidence>
<evidence type="ECO:0000256" key="4">
    <source>
        <dbReference type="ARBA" id="ARBA00022475"/>
    </source>
</evidence>
<keyword evidence="5" id="KW-0336">GPI-anchor</keyword>